<dbReference type="PANTHER" id="PTHR40698">
    <property type="entry name" value="FLAGELLA-RELATED PROTEIN E-RELATED-RELATED"/>
    <property type="match status" value="1"/>
</dbReference>
<dbReference type="Proteomes" id="UP000608850">
    <property type="component" value="Unassembled WGS sequence"/>
</dbReference>
<dbReference type="InterPro" id="IPR009205">
    <property type="entry name" value="FlaC_arc"/>
</dbReference>
<accession>A0A830GCL8</accession>
<dbReference type="EMBL" id="BMOQ01000006">
    <property type="protein sequence ID" value="GGN20681.1"/>
    <property type="molecule type" value="Genomic_DNA"/>
</dbReference>
<dbReference type="GO" id="GO:0097588">
    <property type="term" value="P:archaeal or bacterial-type flagellum-dependent cell motility"/>
    <property type="evidence" value="ECO:0007669"/>
    <property type="project" value="InterPro"/>
</dbReference>
<dbReference type="Pfam" id="PF04659">
    <property type="entry name" value="Arch_fla_DE"/>
    <property type="match status" value="1"/>
</dbReference>
<dbReference type="GO" id="GO:0097589">
    <property type="term" value="C:archaeal-type flagellum"/>
    <property type="evidence" value="ECO:0007669"/>
    <property type="project" value="UniProtKB-SubCell"/>
</dbReference>
<dbReference type="InterPro" id="IPR052494">
    <property type="entry name" value="Flagella_assembly_related"/>
</dbReference>
<dbReference type="Pfam" id="PF05377">
    <property type="entry name" value="FlaC_arch"/>
    <property type="match status" value="1"/>
</dbReference>
<evidence type="ECO:0000313" key="6">
    <source>
        <dbReference type="Proteomes" id="UP000608850"/>
    </source>
</evidence>
<keyword evidence="6" id="KW-1185">Reference proteome</keyword>
<comment type="caution">
    <text evidence="5">The sequence shown here is derived from an EMBL/GenBank/DDBJ whole genome shotgun (WGS) entry which is preliminary data.</text>
</comment>
<dbReference type="AlphaFoldDB" id="A0A830GCL8"/>
<feature type="compositionally biased region" description="Acidic residues" evidence="3">
    <location>
        <begin position="14"/>
        <end position="26"/>
    </location>
</feature>
<comment type="subcellular location">
    <subcellularLocation>
        <location evidence="1">Archaeal flagellum</location>
    </subcellularLocation>
</comment>
<evidence type="ECO:0000256" key="3">
    <source>
        <dbReference type="SAM" id="MobiDB-lite"/>
    </source>
</evidence>
<keyword evidence="2" id="KW-0974">Archaeal flagellum</keyword>
<evidence type="ECO:0000256" key="1">
    <source>
        <dbReference type="ARBA" id="ARBA00004618"/>
    </source>
</evidence>
<evidence type="ECO:0000256" key="2">
    <source>
        <dbReference type="ARBA" id="ARBA00022440"/>
    </source>
</evidence>
<dbReference type="InterPro" id="IPR006752">
    <property type="entry name" value="Arch_fla_DE"/>
</dbReference>
<feature type="region of interest" description="Disordered" evidence="3">
    <location>
        <begin position="1"/>
        <end position="97"/>
    </location>
</feature>
<feature type="compositionally biased region" description="Basic and acidic residues" evidence="3">
    <location>
        <begin position="215"/>
        <end position="231"/>
    </location>
</feature>
<protein>
    <recommendedName>
        <fullName evidence="4">Archaeal flagella protein FlaD/E domain-containing protein</fullName>
    </recommendedName>
</protein>
<name>A0A830GCL8_9EURY</name>
<evidence type="ECO:0000259" key="4">
    <source>
        <dbReference type="Pfam" id="PF04659"/>
    </source>
</evidence>
<feature type="compositionally biased region" description="Acidic residues" evidence="3">
    <location>
        <begin position="178"/>
        <end position="189"/>
    </location>
</feature>
<feature type="domain" description="Archaeal flagella protein FlaD/E" evidence="4">
    <location>
        <begin position="237"/>
        <end position="327"/>
    </location>
</feature>
<reference evidence="5 6" key="1">
    <citation type="journal article" date="2019" name="Int. J. Syst. Evol. Microbiol.">
        <title>The Global Catalogue of Microorganisms (GCM) 10K type strain sequencing project: providing services to taxonomists for standard genome sequencing and annotation.</title>
        <authorList>
            <consortium name="The Broad Institute Genomics Platform"/>
            <consortium name="The Broad Institute Genome Sequencing Center for Infectious Disease"/>
            <person name="Wu L."/>
            <person name="Ma J."/>
        </authorList>
    </citation>
    <scope>NUCLEOTIDE SEQUENCE [LARGE SCALE GENOMIC DNA]</scope>
    <source>
        <strain evidence="5 6">JCM 16331</strain>
    </source>
</reference>
<sequence>MFQRIKHLFGTSDADTEADGDADADDPSPFADPPPLDDLSEGDARDADGDAAGSPAGSDADDRETLATRVDDLEEDLESTAASLRGVEGAQSDLEDSVDEMHQTVRRLAGVYDRVAAAENPFVDGSLERTPGDTDAPDAVDTAAGTGVDIASDAERGVTADGAGDSVVSFDDLRDDAGDADDGTADTDVGDGVASPSFGGPDDPGADAHAGTSRGETRTHDVAGGETRARGVGEDEMPVVSSLPGGYAGDVLVMEWLSVLMERSGPAGALRAISHYEAVGWISADVEATLLDIVGGPGLDVFVDPTRPREPSADEHALSYDYLRALRHLREN</sequence>
<organism evidence="5 6">
    <name type="scientific">Halarchaeum nitratireducens</name>
    <dbReference type="NCBI Taxonomy" id="489913"/>
    <lineage>
        <taxon>Archaea</taxon>
        <taxon>Methanobacteriati</taxon>
        <taxon>Methanobacteriota</taxon>
        <taxon>Stenosarchaea group</taxon>
        <taxon>Halobacteria</taxon>
        <taxon>Halobacteriales</taxon>
        <taxon>Halobacteriaceae</taxon>
    </lineage>
</organism>
<feature type="region of interest" description="Disordered" evidence="3">
    <location>
        <begin position="152"/>
        <end position="231"/>
    </location>
</feature>
<proteinExistence type="predicted"/>
<dbReference type="OrthoDB" id="121879at2157"/>
<dbReference type="RefSeq" id="WP_188879040.1">
    <property type="nucleotide sequence ID" value="NZ_BMOQ01000006.1"/>
</dbReference>
<dbReference type="PANTHER" id="PTHR40698:SF2">
    <property type="entry name" value="FLAGELLA-RELATED PROTEIN C-RELATED"/>
    <property type="match status" value="1"/>
</dbReference>
<gene>
    <name evidence="5" type="ORF">GCM10009021_22270</name>
</gene>
<evidence type="ECO:0000313" key="5">
    <source>
        <dbReference type="EMBL" id="GGN20681.1"/>
    </source>
</evidence>